<dbReference type="RefSeq" id="WP_379579920.1">
    <property type="nucleotide sequence ID" value="NZ_JBHUFV010000061.1"/>
</dbReference>
<accession>A0ABW4TAH9</accession>
<evidence type="ECO:0008006" key="3">
    <source>
        <dbReference type="Google" id="ProtNLM"/>
    </source>
</evidence>
<dbReference type="Gene3D" id="2.120.10.30">
    <property type="entry name" value="TolB, C-terminal domain"/>
    <property type="match status" value="1"/>
</dbReference>
<dbReference type="InterPro" id="IPR011042">
    <property type="entry name" value="6-blade_b-propeller_TolB-like"/>
</dbReference>
<dbReference type="EMBL" id="JBHUFV010000061">
    <property type="protein sequence ID" value="MFD1938130.1"/>
    <property type="molecule type" value="Genomic_DNA"/>
</dbReference>
<comment type="caution">
    <text evidence="1">The sequence shown here is derived from an EMBL/GenBank/DDBJ whole genome shotgun (WGS) entry which is preliminary data.</text>
</comment>
<protein>
    <recommendedName>
        <fullName evidence="3">WD40 repeat domain-containing protein</fullName>
    </recommendedName>
</protein>
<evidence type="ECO:0000313" key="2">
    <source>
        <dbReference type="Proteomes" id="UP001597368"/>
    </source>
</evidence>
<dbReference type="InterPro" id="IPR011044">
    <property type="entry name" value="Quino_amine_DH_bsu"/>
</dbReference>
<proteinExistence type="predicted"/>
<organism evidence="1 2">
    <name type="scientific">Nonomuraea mangrovi</name>
    <dbReference type="NCBI Taxonomy" id="2316207"/>
    <lineage>
        <taxon>Bacteria</taxon>
        <taxon>Bacillati</taxon>
        <taxon>Actinomycetota</taxon>
        <taxon>Actinomycetes</taxon>
        <taxon>Streptosporangiales</taxon>
        <taxon>Streptosporangiaceae</taxon>
        <taxon>Nonomuraea</taxon>
    </lineage>
</organism>
<sequence length="287" mass="30797">MLTVLVALALIPLPGTSVVLQEKPGDPVRLTAYGLGTRQAYLRGASTFVRQRGAAEVVVSPDGRMAAAVPAAYRGGRDALVVTDRATGRVKRIPTVARPLLASYASWSRDGKKVLLTMERKTSGKWVTSGYVTVDVAAGTAHPTTVAGVDPAATFWWTPDGGVISQHKGDAIVYKEGRRPRILQGVGTLTGPDLFSPSGGRMTTWCPSKFAEHVCLDPATGKIVSRSGLRPETVVGWWNDSRLIAVVPHRKAYRLVVADTSGTVRRVLAAIPSGTWQAELWLSFTRK</sequence>
<evidence type="ECO:0000313" key="1">
    <source>
        <dbReference type="EMBL" id="MFD1938130.1"/>
    </source>
</evidence>
<keyword evidence="2" id="KW-1185">Reference proteome</keyword>
<gene>
    <name evidence="1" type="ORF">ACFSKW_42310</name>
</gene>
<dbReference type="SUPFAM" id="SSF50969">
    <property type="entry name" value="YVTN repeat-like/Quinoprotein amine dehydrogenase"/>
    <property type="match status" value="1"/>
</dbReference>
<reference evidence="2" key="1">
    <citation type="journal article" date="2019" name="Int. J. Syst. Evol. Microbiol.">
        <title>The Global Catalogue of Microorganisms (GCM) 10K type strain sequencing project: providing services to taxonomists for standard genome sequencing and annotation.</title>
        <authorList>
            <consortium name="The Broad Institute Genomics Platform"/>
            <consortium name="The Broad Institute Genome Sequencing Center for Infectious Disease"/>
            <person name="Wu L."/>
            <person name="Ma J."/>
        </authorList>
    </citation>
    <scope>NUCLEOTIDE SEQUENCE [LARGE SCALE GENOMIC DNA]</scope>
    <source>
        <strain evidence="2">ICMP 6774ER</strain>
    </source>
</reference>
<dbReference type="Proteomes" id="UP001597368">
    <property type="component" value="Unassembled WGS sequence"/>
</dbReference>
<name>A0ABW4TAH9_9ACTN</name>